<dbReference type="InterPro" id="IPR000914">
    <property type="entry name" value="SBP_5_dom"/>
</dbReference>
<sequence>MSPCKLFGFDFWVENFNNPVLGPVFRQLYFRQALQHLVDETQWIKSFLHGLAVPTYSPVPTGVANPFADSLSKTGIYGFSVAQAKQLLVSHGWKVVPNGVSTCIRPGMASNECGAGVSAGTALTIPLLFASGTTSLAQEMQAYKSVAAQVGIQINLSEAPFSKVIASKAPSSGPTCTWGMANWGGGWSYGPDYSPTGGELFSSGVRVGFSKVVPETVTLIDNTHTAPPSESQAALDAYQNFMIKEAPVVYQPYPPYQLSEIASNLKGVDQSPYGNLTPEYWYYTKS</sequence>
<dbReference type="Proteomes" id="UP000184295">
    <property type="component" value="Unassembled WGS sequence"/>
</dbReference>
<accession>A0A1M4WDY5</accession>
<keyword evidence="7" id="KW-1185">Reference proteome</keyword>
<keyword evidence="4" id="KW-0732">Signal</keyword>
<dbReference type="Pfam" id="PF00496">
    <property type="entry name" value="SBP_bac_5"/>
    <property type="match status" value="1"/>
</dbReference>
<gene>
    <name evidence="6" type="ORF">SAMN02745225_01649</name>
</gene>
<dbReference type="GO" id="GO:0015833">
    <property type="term" value="P:peptide transport"/>
    <property type="evidence" value="ECO:0007669"/>
    <property type="project" value="TreeGrafter"/>
</dbReference>
<organism evidence="6 7">
    <name type="scientific">Ferrithrix thermotolerans DSM 19514</name>
    <dbReference type="NCBI Taxonomy" id="1121881"/>
    <lineage>
        <taxon>Bacteria</taxon>
        <taxon>Bacillati</taxon>
        <taxon>Actinomycetota</taxon>
        <taxon>Acidimicrobiia</taxon>
        <taxon>Acidimicrobiales</taxon>
        <taxon>Acidimicrobiaceae</taxon>
        <taxon>Ferrithrix</taxon>
    </lineage>
</organism>
<evidence type="ECO:0000313" key="6">
    <source>
        <dbReference type="EMBL" id="SHE79446.1"/>
    </source>
</evidence>
<evidence type="ECO:0000256" key="3">
    <source>
        <dbReference type="ARBA" id="ARBA00022448"/>
    </source>
</evidence>
<evidence type="ECO:0000256" key="2">
    <source>
        <dbReference type="ARBA" id="ARBA00005695"/>
    </source>
</evidence>
<protein>
    <submittedName>
        <fullName evidence="6">Extracellular solute-binding protein, family 5 Middle</fullName>
    </submittedName>
</protein>
<dbReference type="PANTHER" id="PTHR30290:SF10">
    <property type="entry name" value="PERIPLASMIC OLIGOPEPTIDE-BINDING PROTEIN-RELATED"/>
    <property type="match status" value="1"/>
</dbReference>
<dbReference type="STRING" id="1121881.SAMN02745225_01649"/>
<dbReference type="GO" id="GO:0030313">
    <property type="term" value="C:cell envelope"/>
    <property type="evidence" value="ECO:0007669"/>
    <property type="project" value="UniProtKB-SubCell"/>
</dbReference>
<dbReference type="PANTHER" id="PTHR30290">
    <property type="entry name" value="PERIPLASMIC BINDING COMPONENT OF ABC TRANSPORTER"/>
    <property type="match status" value="1"/>
</dbReference>
<dbReference type="GO" id="GO:1904680">
    <property type="term" value="F:peptide transmembrane transporter activity"/>
    <property type="evidence" value="ECO:0007669"/>
    <property type="project" value="TreeGrafter"/>
</dbReference>
<dbReference type="AlphaFoldDB" id="A0A1M4WDY5"/>
<proteinExistence type="inferred from homology"/>
<evidence type="ECO:0000313" key="7">
    <source>
        <dbReference type="Proteomes" id="UP000184295"/>
    </source>
</evidence>
<comment type="similarity">
    <text evidence="2">Belongs to the bacterial solute-binding protein 5 family.</text>
</comment>
<dbReference type="EMBL" id="FQUL01000024">
    <property type="protein sequence ID" value="SHE79446.1"/>
    <property type="molecule type" value="Genomic_DNA"/>
</dbReference>
<dbReference type="InterPro" id="IPR039424">
    <property type="entry name" value="SBP_5"/>
</dbReference>
<evidence type="ECO:0000256" key="4">
    <source>
        <dbReference type="ARBA" id="ARBA00022729"/>
    </source>
</evidence>
<evidence type="ECO:0000256" key="1">
    <source>
        <dbReference type="ARBA" id="ARBA00004196"/>
    </source>
</evidence>
<reference evidence="7" key="1">
    <citation type="submission" date="2016-11" db="EMBL/GenBank/DDBJ databases">
        <authorList>
            <person name="Varghese N."/>
            <person name="Submissions S."/>
        </authorList>
    </citation>
    <scope>NUCLEOTIDE SEQUENCE [LARGE SCALE GENOMIC DNA]</scope>
    <source>
        <strain evidence="7">DSM 19514</strain>
    </source>
</reference>
<name>A0A1M4WDY5_9ACTN</name>
<dbReference type="Gene3D" id="3.10.105.10">
    <property type="entry name" value="Dipeptide-binding Protein, Domain 3"/>
    <property type="match status" value="1"/>
</dbReference>
<comment type="subcellular location">
    <subcellularLocation>
        <location evidence="1">Cell envelope</location>
    </subcellularLocation>
</comment>
<evidence type="ECO:0000259" key="5">
    <source>
        <dbReference type="Pfam" id="PF00496"/>
    </source>
</evidence>
<feature type="domain" description="Solute-binding protein family 5" evidence="5">
    <location>
        <begin position="15"/>
        <end position="194"/>
    </location>
</feature>
<keyword evidence="3" id="KW-0813">Transport</keyword>
<dbReference type="SUPFAM" id="SSF53850">
    <property type="entry name" value="Periplasmic binding protein-like II"/>
    <property type="match status" value="1"/>
</dbReference>